<evidence type="ECO:0000256" key="2">
    <source>
        <dbReference type="ARBA" id="ARBA00023172"/>
    </source>
</evidence>
<evidence type="ECO:0000256" key="1">
    <source>
        <dbReference type="ARBA" id="ARBA00022908"/>
    </source>
</evidence>
<gene>
    <name evidence="4" type="ORF">NKW50_09840</name>
</gene>
<dbReference type="SUPFAM" id="SSF56349">
    <property type="entry name" value="DNA breaking-rejoining enzymes"/>
    <property type="match status" value="1"/>
</dbReference>
<accession>A0ABT1F157</accession>
<dbReference type="EMBL" id="JAMYZZ010000017">
    <property type="protein sequence ID" value="MCP1258888.1"/>
    <property type="molecule type" value="Genomic_DNA"/>
</dbReference>
<dbReference type="CDD" id="cd00796">
    <property type="entry name" value="INT_Rci_Hp1_C"/>
    <property type="match status" value="1"/>
</dbReference>
<dbReference type="Proteomes" id="UP001523528">
    <property type="component" value="Unassembled WGS sequence"/>
</dbReference>
<sequence length="388" mass="44005">MSIYKRSDTGMWFVQIRRKGFPNLSKSFAKKGDATMWERNVLAEIDACRANPHRPFDQMKFLKPETPNYIEIDNPEPVVFFDEDGNKTGTAELLTKEDMDKLIPLGLAINRYIDEELHRFKSSKSMYDRLKMWENSEFGLQSIIDITPEALFKWMKNRRKKDGSPASPSTIRNDLFQLSAVFEIAIKPITKGGWNIEGLKNPVKDIQLPPSPPPRQRRLNRNEENALFSALAGGTHASEMIPFIIISLSTGMRKSETLRTTVSEIQDGQFGYSIRKQDTKNGHPRLVHLSENATACVIELMRNKKPSDRIFSMSESDVSNDWAKARKLAGCPDLRLHDIRHEALSRLADVGLSIGALASMSGHRTAQTLLRYVNASEADIREKLTKIS</sequence>
<dbReference type="Pfam" id="PF00589">
    <property type="entry name" value="Phage_integrase"/>
    <property type="match status" value="1"/>
</dbReference>
<comment type="caution">
    <text evidence="4">The sequence shown here is derived from an EMBL/GenBank/DDBJ whole genome shotgun (WGS) entry which is preliminary data.</text>
</comment>
<dbReference type="Gene3D" id="1.10.443.10">
    <property type="entry name" value="Intergrase catalytic core"/>
    <property type="match status" value="1"/>
</dbReference>
<evidence type="ECO:0000259" key="3">
    <source>
        <dbReference type="PROSITE" id="PS51898"/>
    </source>
</evidence>
<keyword evidence="2" id="KW-0233">DNA recombination</keyword>
<dbReference type="PANTHER" id="PTHR30349">
    <property type="entry name" value="PHAGE INTEGRASE-RELATED"/>
    <property type="match status" value="1"/>
</dbReference>
<dbReference type="PANTHER" id="PTHR30349:SF94">
    <property type="entry name" value="INTEGRASE_RECOMBINASE HI_1414-RELATED"/>
    <property type="match status" value="1"/>
</dbReference>
<name>A0ABT1F157_9PROT</name>
<feature type="domain" description="Tyr recombinase" evidence="3">
    <location>
        <begin position="214"/>
        <end position="385"/>
    </location>
</feature>
<proteinExistence type="predicted"/>
<dbReference type="RefSeq" id="WP_165992211.1">
    <property type="nucleotide sequence ID" value="NZ_JAMYZY010000017.1"/>
</dbReference>
<dbReference type="InterPro" id="IPR002104">
    <property type="entry name" value="Integrase_catalytic"/>
</dbReference>
<reference evidence="4 5" key="1">
    <citation type="submission" date="2022-06" db="EMBL/GenBank/DDBJ databases">
        <title>Acetobacer genomes from food samples.</title>
        <authorList>
            <person name="Sombolestani A."/>
        </authorList>
    </citation>
    <scope>NUCLEOTIDE SEQUENCE [LARGE SCALE GENOMIC DNA]</scope>
    <source>
        <strain evidence="4 5">R-83285</strain>
    </source>
</reference>
<keyword evidence="1" id="KW-0229">DNA integration</keyword>
<dbReference type="InterPro" id="IPR050090">
    <property type="entry name" value="Tyrosine_recombinase_XerCD"/>
</dbReference>
<organism evidence="4 5">
    <name type="scientific">Acetobacter lambici</name>
    <dbReference type="NCBI Taxonomy" id="1332824"/>
    <lineage>
        <taxon>Bacteria</taxon>
        <taxon>Pseudomonadati</taxon>
        <taxon>Pseudomonadota</taxon>
        <taxon>Alphaproteobacteria</taxon>
        <taxon>Acetobacterales</taxon>
        <taxon>Acetobacteraceae</taxon>
        <taxon>Acetobacter</taxon>
    </lineage>
</organism>
<dbReference type="PROSITE" id="PS51898">
    <property type="entry name" value="TYR_RECOMBINASE"/>
    <property type="match status" value="1"/>
</dbReference>
<keyword evidence="5" id="KW-1185">Reference proteome</keyword>
<evidence type="ECO:0000313" key="4">
    <source>
        <dbReference type="EMBL" id="MCP1258888.1"/>
    </source>
</evidence>
<protein>
    <submittedName>
        <fullName evidence="4">Site-specific integrase</fullName>
    </submittedName>
</protein>
<evidence type="ECO:0000313" key="5">
    <source>
        <dbReference type="Proteomes" id="UP001523528"/>
    </source>
</evidence>
<dbReference type="InterPro" id="IPR013762">
    <property type="entry name" value="Integrase-like_cat_sf"/>
</dbReference>
<dbReference type="InterPro" id="IPR011010">
    <property type="entry name" value="DNA_brk_join_enz"/>
</dbReference>